<dbReference type="RefSeq" id="WP_180306574.1">
    <property type="nucleotide sequence ID" value="NZ_CP058952.1"/>
</dbReference>
<dbReference type="EMBL" id="CP058952">
    <property type="protein sequence ID" value="QLI82496.1"/>
    <property type="molecule type" value="Genomic_DNA"/>
</dbReference>
<keyword evidence="1" id="KW-0378">Hydrolase</keyword>
<evidence type="ECO:0000313" key="2">
    <source>
        <dbReference type="Proteomes" id="UP000510822"/>
    </source>
</evidence>
<dbReference type="Gene3D" id="1.50.10.10">
    <property type="match status" value="1"/>
</dbReference>
<dbReference type="SUPFAM" id="SSF48208">
    <property type="entry name" value="Six-hairpin glycosidases"/>
    <property type="match status" value="1"/>
</dbReference>
<dbReference type="GO" id="GO:0005975">
    <property type="term" value="P:carbohydrate metabolic process"/>
    <property type="evidence" value="ECO:0007669"/>
    <property type="project" value="InterPro"/>
</dbReference>
<dbReference type="InterPro" id="IPR008313">
    <property type="entry name" value="GH125"/>
</dbReference>
<dbReference type="PANTHER" id="PTHR31047:SF0">
    <property type="entry name" value="MEIOTICALLY UP-REGULATED GENE 157 PROTEIN"/>
    <property type="match status" value="1"/>
</dbReference>
<dbReference type="InterPro" id="IPR008928">
    <property type="entry name" value="6-hairpin_glycosidase_sf"/>
</dbReference>
<dbReference type="PIRSF" id="PIRSF028846">
    <property type="entry name" value="UCP028846"/>
    <property type="match status" value="1"/>
</dbReference>
<dbReference type="GO" id="GO:0016787">
    <property type="term" value="F:hydrolase activity"/>
    <property type="evidence" value="ECO:0007669"/>
    <property type="project" value="UniProtKB-KW"/>
</dbReference>
<dbReference type="InterPro" id="IPR012341">
    <property type="entry name" value="6hp_glycosidase-like_sf"/>
</dbReference>
<dbReference type="PANTHER" id="PTHR31047">
    <property type="entry name" value="MEIOTICALLY UP-REGULATED GENE 157 PROTEIN"/>
    <property type="match status" value="1"/>
</dbReference>
<dbReference type="KEGG" id="cfon:HZU75_13700"/>
<reference evidence="1 2" key="1">
    <citation type="journal article" date="2016" name="Int. J. Syst. Evol. Microbiol.">
        <title>Chitinibacter fontanus sp. nov., isolated from a spring.</title>
        <authorList>
            <person name="Sheu S.Y."/>
            <person name="Li Y.S."/>
            <person name="Young C.C."/>
            <person name="Chen W.M."/>
        </authorList>
    </citation>
    <scope>NUCLEOTIDE SEQUENCE [LARGE SCALE GENOMIC DNA]</scope>
    <source>
        <strain evidence="1 2">STM-7</strain>
    </source>
</reference>
<dbReference type="Pfam" id="PF06824">
    <property type="entry name" value="Glyco_hydro_125"/>
    <property type="match status" value="1"/>
</dbReference>
<protein>
    <submittedName>
        <fullName evidence="1">Glycoside hydrolase family 125 protein</fullName>
    </submittedName>
</protein>
<dbReference type="SMART" id="SM01149">
    <property type="entry name" value="DUF1237"/>
    <property type="match status" value="1"/>
</dbReference>
<accession>A0A7D5VB48</accession>
<gene>
    <name evidence="1" type="ORF">HZU75_13700</name>
</gene>
<organism evidence="1 2">
    <name type="scientific">Chitinibacter fontanus</name>
    <dbReference type="NCBI Taxonomy" id="1737446"/>
    <lineage>
        <taxon>Bacteria</taxon>
        <taxon>Pseudomonadati</taxon>
        <taxon>Pseudomonadota</taxon>
        <taxon>Betaproteobacteria</taxon>
        <taxon>Neisseriales</taxon>
        <taxon>Chitinibacteraceae</taxon>
        <taxon>Chitinibacter</taxon>
    </lineage>
</organism>
<keyword evidence="2" id="KW-1185">Reference proteome</keyword>
<dbReference type="Proteomes" id="UP000510822">
    <property type="component" value="Chromosome"/>
</dbReference>
<name>A0A7D5VB48_9NEIS</name>
<proteinExistence type="predicted"/>
<evidence type="ECO:0000313" key="1">
    <source>
        <dbReference type="EMBL" id="QLI82496.1"/>
    </source>
</evidence>
<dbReference type="AlphaFoldDB" id="A0A7D5VB48"/>
<sequence length="476" mass="53060">MSLNQRPARAQFSSPIIEATLRQIAAQISDPALRQLWLNCYPNTLDTTVFYREDEQGQPDTWVITGDINALWLRDSSAQVWPYLPFASQDAELAKLIAGLIRRQARCILLDPYANAFSWPNDFPRPRAVSKIDSAQADQSGEWLGDHTTMLPGAHERKWELDSLCYPIRLAHGYWQATQDASVFDAHWLAAMRLAVSTMQAQQRKHDAGPYRFTRTTHWQSDTLPCNGMGNPLKPVGLIASMFRPSDDACILPFLVPSNLFAVVSLRQLASLLDIHFPTAPATEHDDGTTLAQRCRALADEVETALHQHAQVQHPKYGTIWSYEVDGYGNALMMDDANVPSLLSLPYLDTSHSNTEVYANTRRFILSSDNPWFFHSADQQFAGVGSPHTLAPRIWPMSIIMQALTSTDAAEICRCLAMLCASDGGTALMHESFHPDAPSDFTRGWFAWANTLFGELILNIAQQHPTLLATPAKEAA</sequence>